<protein>
    <submittedName>
        <fullName evidence="2">Uncharacterized protein</fullName>
    </submittedName>
</protein>
<feature type="compositionally biased region" description="Basic residues" evidence="1">
    <location>
        <begin position="175"/>
        <end position="190"/>
    </location>
</feature>
<evidence type="ECO:0000256" key="1">
    <source>
        <dbReference type="SAM" id="MobiDB-lite"/>
    </source>
</evidence>
<proteinExistence type="predicted"/>
<evidence type="ECO:0000313" key="2">
    <source>
        <dbReference type="EMBL" id="KAK1126015.1"/>
    </source>
</evidence>
<feature type="compositionally biased region" description="Polar residues" evidence="1">
    <location>
        <begin position="161"/>
        <end position="171"/>
    </location>
</feature>
<organism evidence="2 3">
    <name type="scientific">Melipona bicolor</name>
    <dbReference type="NCBI Taxonomy" id="60889"/>
    <lineage>
        <taxon>Eukaryota</taxon>
        <taxon>Metazoa</taxon>
        <taxon>Ecdysozoa</taxon>
        <taxon>Arthropoda</taxon>
        <taxon>Hexapoda</taxon>
        <taxon>Insecta</taxon>
        <taxon>Pterygota</taxon>
        <taxon>Neoptera</taxon>
        <taxon>Endopterygota</taxon>
        <taxon>Hymenoptera</taxon>
        <taxon>Apocrita</taxon>
        <taxon>Aculeata</taxon>
        <taxon>Apoidea</taxon>
        <taxon>Anthophila</taxon>
        <taxon>Apidae</taxon>
        <taxon>Melipona</taxon>
    </lineage>
</organism>
<reference evidence="2" key="1">
    <citation type="submission" date="2021-10" db="EMBL/GenBank/DDBJ databases">
        <title>Melipona bicolor Genome sequencing and assembly.</title>
        <authorList>
            <person name="Araujo N.S."/>
            <person name="Arias M.C."/>
        </authorList>
    </citation>
    <scope>NUCLEOTIDE SEQUENCE</scope>
    <source>
        <strain evidence="2">USP_2M_L1-L4_2017</strain>
        <tissue evidence="2">Whole body</tissue>
    </source>
</reference>
<keyword evidence="3" id="KW-1185">Reference proteome</keyword>
<gene>
    <name evidence="2" type="ORF">K0M31_005545</name>
</gene>
<name>A0AA40KMK2_9HYME</name>
<dbReference type="Proteomes" id="UP001177670">
    <property type="component" value="Unassembled WGS sequence"/>
</dbReference>
<dbReference type="AlphaFoldDB" id="A0AA40KMK2"/>
<dbReference type="EMBL" id="JAHYIQ010000015">
    <property type="protein sequence ID" value="KAK1126015.1"/>
    <property type="molecule type" value="Genomic_DNA"/>
</dbReference>
<sequence>MRTHRGYASGNLFEPTGKLKSCRPLAVCLAVSPQPLSSNVCINSTEAASQRGEERTSTVSARREGSRVASRCVVISKISRDIRNIGVGMLHRGCSTERCRSRLNVAEQVVIRGDTGFADERMVVEEFVEFDGNLEFLCKDCKCTAKSRLYGRLISQSSLAPRTASQTATSGKQEHWKKNRPVSATKKRWLRNGGTRRGVAAKTNKQEEHTNGTSDGRKGVYSLMGNRVEKGVGRETAERIAANACTTCPGERIGNRGGIRVDTQAR</sequence>
<accession>A0AA40KMK2</accession>
<comment type="caution">
    <text evidence="2">The sequence shown here is derived from an EMBL/GenBank/DDBJ whole genome shotgun (WGS) entry which is preliminary data.</text>
</comment>
<feature type="compositionally biased region" description="Basic and acidic residues" evidence="1">
    <location>
        <begin position="204"/>
        <end position="218"/>
    </location>
</feature>
<evidence type="ECO:0000313" key="3">
    <source>
        <dbReference type="Proteomes" id="UP001177670"/>
    </source>
</evidence>
<feature type="region of interest" description="Disordered" evidence="1">
    <location>
        <begin position="161"/>
        <end position="220"/>
    </location>
</feature>